<keyword evidence="6" id="KW-1185">Reference proteome</keyword>
<gene>
    <name evidence="5" type="ORF">ACFSX3_32885</name>
</gene>
<accession>A0ABW5FJK5</accession>
<evidence type="ECO:0000313" key="5">
    <source>
        <dbReference type="EMBL" id="MFD2414644.1"/>
    </source>
</evidence>
<keyword evidence="3" id="KW-0732">Signal</keyword>
<dbReference type="RefSeq" id="WP_209991789.1">
    <property type="nucleotide sequence ID" value="NZ_JBHUKY010000110.1"/>
</dbReference>
<dbReference type="PANTHER" id="PTHR30404:SF0">
    <property type="entry name" value="N-ACETYLMURAMOYL-L-ALANINE AMIDASE AMIC"/>
    <property type="match status" value="1"/>
</dbReference>
<keyword evidence="1 5" id="KW-0378">Hydrolase</keyword>
<name>A0ABW5FJK5_9BACL</name>
<protein>
    <submittedName>
        <fullName evidence="5">N-acetylmuramoyl-L-alanine amidase</fullName>
        <ecNumber evidence="5">3.5.1.28</ecNumber>
    </submittedName>
</protein>
<feature type="domain" description="SH3b" evidence="4">
    <location>
        <begin position="121"/>
        <end position="184"/>
    </location>
</feature>
<dbReference type="Gene3D" id="2.30.30.40">
    <property type="entry name" value="SH3 Domains"/>
    <property type="match status" value="2"/>
</dbReference>
<dbReference type="InterPro" id="IPR003646">
    <property type="entry name" value="SH3-like_bac-type"/>
</dbReference>
<dbReference type="CDD" id="cd02696">
    <property type="entry name" value="MurNAc-LAA"/>
    <property type="match status" value="1"/>
</dbReference>
<dbReference type="SUPFAM" id="SSF53187">
    <property type="entry name" value="Zn-dependent exopeptidases"/>
    <property type="match status" value="1"/>
</dbReference>
<evidence type="ECO:0000256" key="1">
    <source>
        <dbReference type="ARBA" id="ARBA00022801"/>
    </source>
</evidence>
<feature type="domain" description="SH3b" evidence="4">
    <location>
        <begin position="32"/>
        <end position="96"/>
    </location>
</feature>
<feature type="chain" id="PRO_5046991399" evidence="3">
    <location>
        <begin position="32"/>
        <end position="386"/>
    </location>
</feature>
<keyword evidence="2" id="KW-0961">Cell wall biogenesis/degradation</keyword>
<organism evidence="5 6">
    <name type="scientific">Paenibacillus rhizoplanae</name>
    <dbReference type="NCBI Taxonomy" id="1917181"/>
    <lineage>
        <taxon>Bacteria</taxon>
        <taxon>Bacillati</taxon>
        <taxon>Bacillota</taxon>
        <taxon>Bacilli</taxon>
        <taxon>Bacillales</taxon>
        <taxon>Paenibacillaceae</taxon>
        <taxon>Paenibacillus</taxon>
    </lineage>
</organism>
<reference evidence="6" key="1">
    <citation type="journal article" date="2019" name="Int. J. Syst. Evol. Microbiol.">
        <title>The Global Catalogue of Microorganisms (GCM) 10K type strain sequencing project: providing services to taxonomists for standard genome sequencing and annotation.</title>
        <authorList>
            <consortium name="The Broad Institute Genomics Platform"/>
            <consortium name="The Broad Institute Genome Sequencing Center for Infectious Disease"/>
            <person name="Wu L."/>
            <person name="Ma J."/>
        </authorList>
    </citation>
    <scope>NUCLEOTIDE SEQUENCE [LARGE SCALE GENOMIC DNA]</scope>
    <source>
        <strain evidence="6">CCM 8725</strain>
    </source>
</reference>
<dbReference type="EMBL" id="JBHUKY010000110">
    <property type="protein sequence ID" value="MFD2414644.1"/>
    <property type="molecule type" value="Genomic_DNA"/>
</dbReference>
<dbReference type="InterPro" id="IPR050695">
    <property type="entry name" value="N-acetylmuramoyl_amidase_3"/>
</dbReference>
<dbReference type="GO" id="GO:0008745">
    <property type="term" value="F:N-acetylmuramoyl-L-alanine amidase activity"/>
    <property type="evidence" value="ECO:0007669"/>
    <property type="project" value="UniProtKB-EC"/>
</dbReference>
<feature type="signal peptide" evidence="3">
    <location>
        <begin position="1"/>
        <end position="31"/>
    </location>
</feature>
<dbReference type="PROSITE" id="PS51781">
    <property type="entry name" value="SH3B"/>
    <property type="match status" value="2"/>
</dbReference>
<evidence type="ECO:0000313" key="6">
    <source>
        <dbReference type="Proteomes" id="UP001597448"/>
    </source>
</evidence>
<dbReference type="InterPro" id="IPR002508">
    <property type="entry name" value="MurNAc-LAA_cat"/>
</dbReference>
<dbReference type="Pfam" id="PF01520">
    <property type="entry name" value="Amidase_3"/>
    <property type="match status" value="1"/>
</dbReference>
<dbReference type="PANTHER" id="PTHR30404">
    <property type="entry name" value="N-ACETYLMURAMOYL-L-ALANINE AMIDASE"/>
    <property type="match status" value="1"/>
</dbReference>
<proteinExistence type="predicted"/>
<dbReference type="SMART" id="SM00646">
    <property type="entry name" value="Ami_3"/>
    <property type="match status" value="1"/>
</dbReference>
<sequence length="386" mass="40511">MRQKLHTAVLSACLLTSSILAPVLPSSTAYAATSYTAKVYASSLNVRSEPAASAAVTGTLAAGATVTVTEEQHGWLKVRAGSVSGWVAGYYLKRTSGSSSTSTSSSSTGSKAAVKTTAASSGTAVVTASSLRIRSGPGTGYEVVGSLQSGNKVTLLLRQGEWSRVRAAGGTVGWVSSGYLSGGTVRSASTISSNSQTPSVVRKSGSIRGKLIIVDPGHGGTDPGMLGTTYDTMEKDLTLQTSLYLRDYLTAKGARVEMTRTRGDQKPALSQRVQLGRQLGADAFVSIHYNSSPKNVSGTLTFFYSQQNDLRLARAVETRLGEGIGLRSNGLSFGDYHILRENPLPATLVELGFLSNPYDEAIVRKAAYQRKAAQAVAEGVADYFNK</sequence>
<dbReference type="SMART" id="SM00287">
    <property type="entry name" value="SH3b"/>
    <property type="match status" value="2"/>
</dbReference>
<dbReference type="Proteomes" id="UP001597448">
    <property type="component" value="Unassembled WGS sequence"/>
</dbReference>
<dbReference type="Pfam" id="PF08239">
    <property type="entry name" value="SH3_3"/>
    <property type="match status" value="2"/>
</dbReference>
<evidence type="ECO:0000256" key="3">
    <source>
        <dbReference type="SAM" id="SignalP"/>
    </source>
</evidence>
<dbReference type="Gene3D" id="3.40.630.40">
    <property type="entry name" value="Zn-dependent exopeptidases"/>
    <property type="match status" value="1"/>
</dbReference>
<comment type="caution">
    <text evidence="5">The sequence shown here is derived from an EMBL/GenBank/DDBJ whole genome shotgun (WGS) entry which is preliminary data.</text>
</comment>
<dbReference type="EC" id="3.5.1.28" evidence="5"/>
<evidence type="ECO:0000256" key="2">
    <source>
        <dbReference type="ARBA" id="ARBA00023316"/>
    </source>
</evidence>
<evidence type="ECO:0000259" key="4">
    <source>
        <dbReference type="PROSITE" id="PS51781"/>
    </source>
</evidence>